<dbReference type="AlphaFoldDB" id="A0AAD9P9R3"/>
<evidence type="ECO:0000313" key="2">
    <source>
        <dbReference type="Proteomes" id="UP001209878"/>
    </source>
</evidence>
<sequence length="544" mass="62940">MSKYVESTTGIDVVWGLIDQVNLLKTIFYLEKMANNAYAHGTNEEIETKKEKLRHLLFDNALKRVARARENNIDEHFIKTVMKDEKTQRLSLQHLSIQKAIAAKDARLFDSNKMVDLIRYVQRMRTEKLNLLTEQLNDLQSQVNSTPIGYDKTKAILTSLENSLDKAMIKYNTSRVLTKKYRELIDQLREEGVRMPAKLDEMEHTLRETRTKIKYFKQVVVEANNEEDIATKQLARLEQNSLETRRKREADLTAVRKKIDQMRIAAIGERMDKRNIVRVSLLDETAEKSAANAREAQDKQQQQVIVFTDKLREVMAATKVSKFQDIVSRVQSEREFHDRLETMTEELKTRHHRLVGEHASLKFKYNTLKYSGLSELKKRDSKFEAKKEKLTTTSTGVETLSEELESKGHIVVQLRRGFDALEEKLKDIDVDPPKPGQSELFARCELCMNKLEALMKSLDEANAPTLPPLGAVTEQHKFEDYVEKKVQANNVRVKFCSSETSLSEFSYDLGIDDPECLTATDIKRISNKLIDSKTRKNKRRPKKK</sequence>
<dbReference type="GO" id="GO:0036158">
    <property type="term" value="P:outer dynein arm assembly"/>
    <property type="evidence" value="ECO:0007669"/>
    <property type="project" value="InterPro"/>
</dbReference>
<keyword evidence="2" id="KW-1185">Reference proteome</keyword>
<dbReference type="GO" id="GO:0036064">
    <property type="term" value="C:ciliary basal body"/>
    <property type="evidence" value="ECO:0007669"/>
    <property type="project" value="TreeGrafter"/>
</dbReference>
<evidence type="ECO:0000313" key="1">
    <source>
        <dbReference type="EMBL" id="KAK2190717.1"/>
    </source>
</evidence>
<reference evidence="1" key="1">
    <citation type="journal article" date="2023" name="Mol. Biol. Evol.">
        <title>Third-Generation Sequencing Reveals the Adaptive Role of the Epigenome in Three Deep-Sea Polychaetes.</title>
        <authorList>
            <person name="Perez M."/>
            <person name="Aroh O."/>
            <person name="Sun Y."/>
            <person name="Lan Y."/>
            <person name="Juniper S.K."/>
            <person name="Young C.R."/>
            <person name="Angers B."/>
            <person name="Qian P.Y."/>
        </authorList>
    </citation>
    <scope>NUCLEOTIDE SEQUENCE</scope>
    <source>
        <strain evidence="1">R07B-5</strain>
    </source>
</reference>
<comment type="caution">
    <text evidence="1">The sequence shown here is derived from an EMBL/GenBank/DDBJ whole genome shotgun (WGS) entry which is preliminary data.</text>
</comment>
<dbReference type="PANTHER" id="PTHR46518:SF1">
    <property type="entry name" value="OUTER DYNEIN ARM-DOCKING COMPLEX SUBUNIT 3"/>
    <property type="match status" value="1"/>
</dbReference>
<dbReference type="GO" id="GO:0097542">
    <property type="term" value="C:ciliary tip"/>
    <property type="evidence" value="ECO:0007669"/>
    <property type="project" value="TreeGrafter"/>
</dbReference>
<dbReference type="PANTHER" id="PTHR46518">
    <property type="entry name" value="COILED-COIL DOMAIN-CONTAINING PROTEIN 151"/>
    <property type="match status" value="1"/>
</dbReference>
<name>A0AAD9P9R3_RIDPI</name>
<proteinExistence type="predicted"/>
<accession>A0AAD9P9R3</accession>
<dbReference type="EMBL" id="JAODUO010000071">
    <property type="protein sequence ID" value="KAK2190717.1"/>
    <property type="molecule type" value="Genomic_DNA"/>
</dbReference>
<dbReference type="Proteomes" id="UP001209878">
    <property type="component" value="Unassembled WGS sequence"/>
</dbReference>
<gene>
    <name evidence="1" type="ORF">NP493_73g05060</name>
</gene>
<protein>
    <submittedName>
        <fullName evidence="1">Uncharacterized protein</fullName>
    </submittedName>
</protein>
<dbReference type="InterPro" id="IPR033192">
    <property type="entry name" value="ODAD3"/>
</dbReference>
<organism evidence="1 2">
    <name type="scientific">Ridgeia piscesae</name>
    <name type="common">Tubeworm</name>
    <dbReference type="NCBI Taxonomy" id="27915"/>
    <lineage>
        <taxon>Eukaryota</taxon>
        <taxon>Metazoa</taxon>
        <taxon>Spiralia</taxon>
        <taxon>Lophotrochozoa</taxon>
        <taxon>Annelida</taxon>
        <taxon>Polychaeta</taxon>
        <taxon>Sedentaria</taxon>
        <taxon>Canalipalpata</taxon>
        <taxon>Sabellida</taxon>
        <taxon>Siboglinidae</taxon>
        <taxon>Ridgeia</taxon>
    </lineage>
</organism>
<dbReference type="GO" id="GO:0035253">
    <property type="term" value="C:ciliary rootlet"/>
    <property type="evidence" value="ECO:0007669"/>
    <property type="project" value="TreeGrafter"/>
</dbReference>
<dbReference type="GO" id="GO:0003341">
    <property type="term" value="P:cilium movement"/>
    <property type="evidence" value="ECO:0007669"/>
    <property type="project" value="InterPro"/>
</dbReference>